<dbReference type="Proteomes" id="UP000494365">
    <property type="component" value="Unassembled WGS sequence"/>
</dbReference>
<dbReference type="AlphaFoldDB" id="A0A6S7BLV1"/>
<proteinExistence type="predicted"/>
<dbReference type="EMBL" id="CADIKK010000038">
    <property type="protein sequence ID" value="CAB3804411.1"/>
    <property type="molecule type" value="Genomic_DNA"/>
</dbReference>
<protein>
    <recommendedName>
        <fullName evidence="4">SPOR domain-containing protein</fullName>
    </recommendedName>
</protein>
<name>A0A6S7BLV1_9BURK</name>
<evidence type="ECO:0000313" key="3">
    <source>
        <dbReference type="Proteomes" id="UP000494365"/>
    </source>
</evidence>
<feature type="chain" id="PRO_5028951212" description="SPOR domain-containing protein" evidence="1">
    <location>
        <begin position="40"/>
        <end position="283"/>
    </location>
</feature>
<keyword evidence="1" id="KW-0732">Signal</keyword>
<accession>A0A6S7BLV1</accession>
<organism evidence="2 3">
    <name type="scientific">Paraburkholderia ultramafica</name>
    <dbReference type="NCBI Taxonomy" id="1544867"/>
    <lineage>
        <taxon>Bacteria</taxon>
        <taxon>Pseudomonadati</taxon>
        <taxon>Pseudomonadota</taxon>
        <taxon>Betaproteobacteria</taxon>
        <taxon>Burkholderiales</taxon>
        <taxon>Burkholderiaceae</taxon>
        <taxon>Paraburkholderia</taxon>
    </lineage>
</organism>
<evidence type="ECO:0000256" key="1">
    <source>
        <dbReference type="SAM" id="SignalP"/>
    </source>
</evidence>
<evidence type="ECO:0000313" key="2">
    <source>
        <dbReference type="EMBL" id="CAB3804411.1"/>
    </source>
</evidence>
<keyword evidence="3" id="KW-1185">Reference proteome</keyword>
<feature type="signal peptide" evidence="1">
    <location>
        <begin position="1"/>
        <end position="39"/>
    </location>
</feature>
<gene>
    <name evidence="2" type="ORF">LMG28614_06028</name>
</gene>
<reference evidence="2 3" key="1">
    <citation type="submission" date="2020-04" db="EMBL/GenBank/DDBJ databases">
        <authorList>
            <person name="De Canck E."/>
        </authorList>
    </citation>
    <scope>NUCLEOTIDE SEQUENCE [LARGE SCALE GENOMIC DNA]</scope>
    <source>
        <strain evidence="2 3">LMG 28614</strain>
    </source>
</reference>
<evidence type="ECO:0008006" key="4">
    <source>
        <dbReference type="Google" id="ProtNLM"/>
    </source>
</evidence>
<sequence>MLISLTVTPSSKKIYLRLSNRRRIACVLGALLLPIVAIAQDHDCGDAPTTVSTEKVADTKLGIEGIAAKLVGLKIGVSVKEKVDTVITQFPNADQVVLRYAAWTIVCKTIKQSSATPTEKINQYLEAEKALDPKSVSPTGIKIIDAPKAETERRVSDSHAVPPKSERITVKTQVSNVDLVAIPPEEGAAGWALRYLPSSPSDSAHQYFVIVKSVSDETSGKETIDKLRKKFPRYDFVLYDHFQGNPYMGIMMAAWVSLADAQQVLKIAKTEVSADSYIWTFSR</sequence>